<accession>A0A8J3N376</accession>
<comment type="caution">
    <text evidence="1">The sequence shown here is derived from an EMBL/GenBank/DDBJ whole genome shotgun (WGS) entry which is preliminary data.</text>
</comment>
<dbReference type="InterPro" id="IPR021247">
    <property type="entry name" value="DUF2785"/>
</dbReference>
<dbReference type="EMBL" id="BNJK01000001">
    <property type="protein sequence ID" value="GHO94073.1"/>
    <property type="molecule type" value="Genomic_DNA"/>
</dbReference>
<reference evidence="1" key="1">
    <citation type="submission" date="2020-10" db="EMBL/GenBank/DDBJ databases">
        <title>Taxonomic study of unclassified bacteria belonging to the class Ktedonobacteria.</title>
        <authorList>
            <person name="Yabe S."/>
            <person name="Wang C.M."/>
            <person name="Zheng Y."/>
            <person name="Sakai Y."/>
            <person name="Cavaletti L."/>
            <person name="Monciardini P."/>
            <person name="Donadio S."/>
        </authorList>
    </citation>
    <scope>NUCLEOTIDE SEQUENCE</scope>
    <source>
        <strain evidence="1">ID150040</strain>
    </source>
</reference>
<evidence type="ECO:0000313" key="1">
    <source>
        <dbReference type="EMBL" id="GHO94073.1"/>
    </source>
</evidence>
<dbReference type="RefSeq" id="WP_220204832.1">
    <property type="nucleotide sequence ID" value="NZ_BNJK01000001.1"/>
</dbReference>
<gene>
    <name evidence="1" type="ORF">KSF_041210</name>
</gene>
<dbReference type="AlphaFoldDB" id="A0A8J3N376"/>
<organism evidence="1 2">
    <name type="scientific">Reticulibacter mediterranei</name>
    <dbReference type="NCBI Taxonomy" id="2778369"/>
    <lineage>
        <taxon>Bacteria</taxon>
        <taxon>Bacillati</taxon>
        <taxon>Chloroflexota</taxon>
        <taxon>Ktedonobacteria</taxon>
        <taxon>Ktedonobacterales</taxon>
        <taxon>Reticulibacteraceae</taxon>
        <taxon>Reticulibacter</taxon>
    </lineage>
</organism>
<proteinExistence type="predicted"/>
<name>A0A8J3N376_9CHLR</name>
<dbReference type="Proteomes" id="UP000597444">
    <property type="component" value="Unassembled WGS sequence"/>
</dbReference>
<dbReference type="Pfam" id="PF10978">
    <property type="entry name" value="DUF2785"/>
    <property type="match status" value="1"/>
</dbReference>
<keyword evidence="2" id="KW-1185">Reference proteome</keyword>
<sequence length="286" mass="32871">MQTISEQVTDKAFLRSFAKNNYAIPQNTDAFSFAKALMTNFSSTDEELRDELSYMILASGIIDKNKLTKQQLTDLLSLALDRDHLFYHIGETENDTVFMRSFSNLIVAAILYVDAKEQILPEQVVQQTKTDLLLYAREEKDWRGYIKGKGWAHAMAHLADALDVCAQNPRHSTRDHQQILELLRDLAKVTTPLYHEEDMRLATVAYHIIACKEVDDDFLSHWLDSCFVVRDPNVSTWRRASNMKNFLRSLYFLLLWDNMALSLLEQISSQLKRLDAPYVETGAGKA</sequence>
<protein>
    <submittedName>
        <fullName evidence="1">Membrane protein</fullName>
    </submittedName>
</protein>
<evidence type="ECO:0000313" key="2">
    <source>
        <dbReference type="Proteomes" id="UP000597444"/>
    </source>
</evidence>